<dbReference type="Proteomes" id="UP000001555">
    <property type="component" value="Unassembled WGS sequence"/>
</dbReference>
<reference evidence="2 4" key="1">
    <citation type="submission" date="2008-03" db="EMBL/GenBank/DDBJ databases">
        <title>Annotation of Ixodes scapularis.</title>
        <authorList>
            <consortium name="Ixodes scapularis Genome Project Consortium"/>
            <person name="Caler E."/>
            <person name="Hannick L.I."/>
            <person name="Bidwell S."/>
            <person name="Joardar V."/>
            <person name="Thiagarajan M."/>
            <person name="Amedeo P."/>
            <person name="Galinsky K.J."/>
            <person name="Schobel S."/>
            <person name="Inman J."/>
            <person name="Hostetler J."/>
            <person name="Miller J."/>
            <person name="Hammond M."/>
            <person name="Megy K."/>
            <person name="Lawson D."/>
            <person name="Kodira C."/>
            <person name="Sutton G."/>
            <person name="Meyer J."/>
            <person name="Hill C.A."/>
            <person name="Birren B."/>
            <person name="Nene V."/>
            <person name="Collins F."/>
            <person name="Alarcon-Chaidez F."/>
            <person name="Wikel S."/>
            <person name="Strausberg R."/>
        </authorList>
    </citation>
    <scope>NUCLEOTIDE SEQUENCE [LARGE SCALE GENOMIC DNA]</scope>
    <source>
        <strain evidence="4">Wikel</strain>
        <strain evidence="2">Wikel colony</strain>
    </source>
</reference>
<evidence type="ECO:0000313" key="2">
    <source>
        <dbReference type="EMBL" id="EEC05282.1"/>
    </source>
</evidence>
<keyword evidence="4" id="KW-1185">Reference proteome</keyword>
<organism>
    <name type="scientific">Ixodes scapularis</name>
    <name type="common">Black-legged tick</name>
    <name type="synonym">Deer tick</name>
    <dbReference type="NCBI Taxonomy" id="6945"/>
    <lineage>
        <taxon>Eukaryota</taxon>
        <taxon>Metazoa</taxon>
        <taxon>Ecdysozoa</taxon>
        <taxon>Arthropoda</taxon>
        <taxon>Chelicerata</taxon>
        <taxon>Arachnida</taxon>
        <taxon>Acari</taxon>
        <taxon>Parasitiformes</taxon>
        <taxon>Ixodida</taxon>
        <taxon>Ixodoidea</taxon>
        <taxon>Ixodidae</taxon>
        <taxon>Ixodinae</taxon>
        <taxon>Ixodes</taxon>
    </lineage>
</organism>
<dbReference type="EnsemblMetazoa" id="ISCW017986-RA">
    <property type="protein sequence ID" value="ISCW017986-PA"/>
    <property type="gene ID" value="ISCW017986"/>
</dbReference>
<dbReference type="HOGENOM" id="CLU_1035416_0_0_1"/>
<dbReference type="AlphaFoldDB" id="B7PFB0"/>
<dbReference type="EMBL" id="ABJB011139589">
    <property type="status" value="NOT_ANNOTATED_CDS"/>
    <property type="molecule type" value="Genomic_DNA"/>
</dbReference>
<dbReference type="PaxDb" id="6945-B7PFB0"/>
<name>B7PFB0_IXOSC</name>
<accession>B7PFB0</accession>
<feature type="region of interest" description="Disordered" evidence="1">
    <location>
        <begin position="207"/>
        <end position="269"/>
    </location>
</feature>
<dbReference type="EMBL" id="DS700985">
    <property type="protein sequence ID" value="EEC05282.1"/>
    <property type="molecule type" value="Genomic_DNA"/>
</dbReference>
<feature type="compositionally biased region" description="Basic and acidic residues" evidence="1">
    <location>
        <begin position="235"/>
        <end position="248"/>
    </location>
</feature>
<evidence type="ECO:0000313" key="4">
    <source>
        <dbReference type="Proteomes" id="UP000001555"/>
    </source>
</evidence>
<reference evidence="3" key="2">
    <citation type="submission" date="2020-05" db="UniProtKB">
        <authorList>
            <consortium name="EnsemblMetazoa"/>
        </authorList>
    </citation>
    <scope>IDENTIFICATION</scope>
    <source>
        <strain evidence="3">wikel</strain>
    </source>
</reference>
<sequence>MERQFRDLWEPITGDQWGLSLAPSIVSPGQTASDTWGARFQQSLAARHRSDGRFVTDCDCGPPHKGRSDAPIDGSHFWTAPGLGSKPDPWATLWTDWWNPVEERHHCGKAETRASTRRDSGLSGSAFRSFVSNGGTGACLPSLSRSGARRWAPGELRRSVAGAFNEPRAEVAAEEEAARRWTQSRRHLYGPEYDAGAQMSALPWKRAPENARARARPRAFSAGPAKRGPVAHAAELPEGRAHGRHDEPFGSEPEACERRNSGSTGTRIE</sequence>
<gene>
    <name evidence="2" type="ORF">IscW_ISCW017986</name>
</gene>
<evidence type="ECO:0000256" key="1">
    <source>
        <dbReference type="SAM" id="MobiDB-lite"/>
    </source>
</evidence>
<dbReference type="InParanoid" id="B7PFB0"/>
<proteinExistence type="predicted"/>
<evidence type="ECO:0000313" key="3">
    <source>
        <dbReference type="EnsemblMetazoa" id="ISCW017986-PA"/>
    </source>
</evidence>
<dbReference type="VEuPathDB" id="VectorBase:ISCW017986"/>
<protein>
    <submittedName>
        <fullName evidence="2 3">Uncharacterized protein</fullName>
    </submittedName>
</protein>